<comment type="caution">
    <text evidence="8">The sequence shown here is derived from an EMBL/GenBank/DDBJ whole genome shotgun (WGS) entry which is preliminary data.</text>
</comment>
<keyword evidence="2 5" id="KW-1017">Isopeptide bond</keyword>
<evidence type="ECO:0000313" key="8">
    <source>
        <dbReference type="EMBL" id="KAF9485684.1"/>
    </source>
</evidence>
<dbReference type="InterPro" id="IPR012675">
    <property type="entry name" value="Beta-grasp_dom_sf"/>
</dbReference>
<dbReference type="InterPro" id="IPR015221">
    <property type="entry name" value="Urm1"/>
</dbReference>
<evidence type="ECO:0000256" key="2">
    <source>
        <dbReference type="ARBA" id="ARBA00022499"/>
    </source>
</evidence>
<keyword evidence="1 5" id="KW-0963">Cytoplasm</keyword>
<organism evidence="8 9">
    <name type="scientific">Pholiota conissans</name>
    <dbReference type="NCBI Taxonomy" id="109636"/>
    <lineage>
        <taxon>Eukaryota</taxon>
        <taxon>Fungi</taxon>
        <taxon>Dikarya</taxon>
        <taxon>Basidiomycota</taxon>
        <taxon>Agaricomycotina</taxon>
        <taxon>Agaricomycetes</taxon>
        <taxon>Agaricomycetidae</taxon>
        <taxon>Agaricales</taxon>
        <taxon>Agaricineae</taxon>
        <taxon>Strophariaceae</taxon>
        <taxon>Pholiota</taxon>
    </lineage>
</organism>
<keyword evidence="3 5" id="KW-0819">tRNA processing</keyword>
<feature type="region of interest" description="Disordered" evidence="7">
    <location>
        <begin position="62"/>
        <end position="107"/>
    </location>
</feature>
<comment type="pathway">
    <text evidence="5 6">tRNA modification; 5-methoxycarbonylmethyl-2-thiouridine-tRNA biosynthesis.</text>
</comment>
<dbReference type="GO" id="GO:0002098">
    <property type="term" value="P:tRNA wobble uridine modification"/>
    <property type="evidence" value="ECO:0007669"/>
    <property type="project" value="UniProtKB-UniRule"/>
</dbReference>
<keyword evidence="9" id="KW-1185">Reference proteome</keyword>
<feature type="modified residue" description="1-thioglycine" evidence="5">
    <location>
        <position position="178"/>
    </location>
</feature>
<dbReference type="GO" id="GO:0034227">
    <property type="term" value="P:tRNA thio-modification"/>
    <property type="evidence" value="ECO:0007669"/>
    <property type="project" value="UniProtKB-UniRule"/>
</dbReference>
<feature type="cross-link" description="Glycyl lysine isopeptide (Gly-Lys) (interchain with K-? in acceptor proteins)" evidence="5">
    <location>
        <position position="178"/>
    </location>
</feature>
<evidence type="ECO:0000256" key="4">
    <source>
        <dbReference type="ARBA" id="ARBA00022786"/>
    </source>
</evidence>
<evidence type="ECO:0000256" key="6">
    <source>
        <dbReference type="RuleBase" id="RU361182"/>
    </source>
</evidence>
<dbReference type="Proteomes" id="UP000807469">
    <property type="component" value="Unassembled WGS sequence"/>
</dbReference>
<comment type="function">
    <text evidence="5">Acts as a sulfur carrier required for 2-thiolation of mcm(5)S(2)U at tRNA wobble positions of cytosolic tRNA(Lys), tRNA(Glu) and tRNA(Gln). Serves as sulfur donor in tRNA 2-thiolation reaction by being thiocarboxylated (-COSH) at its C-terminus by the MOCS3 homolog UBA4. The sulfur is then transferred to tRNA to form 2-thiolation of mcm(5)S(2)U. Prior mcm(5) tRNA modification by the elongator complex is required for 2-thiolation. Also acts as a ubiquitin-like protein (UBL) that is covalently conjugated via an isopeptide bond to lysine residues of target proteins such as AHP1. The thiocarboxylated form serves as substrate for conjugation and oxidative stress specifically induces the formation of UBL-protein conjugates.</text>
</comment>
<dbReference type="OrthoDB" id="10248987at2759"/>
<dbReference type="CDD" id="cd01764">
    <property type="entry name" value="Ubl_Urm1"/>
    <property type="match status" value="1"/>
</dbReference>
<reference evidence="8" key="1">
    <citation type="submission" date="2020-11" db="EMBL/GenBank/DDBJ databases">
        <authorList>
            <consortium name="DOE Joint Genome Institute"/>
            <person name="Ahrendt S."/>
            <person name="Riley R."/>
            <person name="Andreopoulos W."/>
            <person name="Labutti K."/>
            <person name="Pangilinan J."/>
            <person name="Ruiz-Duenas F.J."/>
            <person name="Barrasa J.M."/>
            <person name="Sanchez-Garcia M."/>
            <person name="Camarero S."/>
            <person name="Miyauchi S."/>
            <person name="Serrano A."/>
            <person name="Linde D."/>
            <person name="Babiker R."/>
            <person name="Drula E."/>
            <person name="Ayuso-Fernandez I."/>
            <person name="Pacheco R."/>
            <person name="Padilla G."/>
            <person name="Ferreira P."/>
            <person name="Barriuso J."/>
            <person name="Kellner H."/>
            <person name="Castanera R."/>
            <person name="Alfaro M."/>
            <person name="Ramirez L."/>
            <person name="Pisabarro A.G."/>
            <person name="Kuo A."/>
            <person name="Tritt A."/>
            <person name="Lipzen A."/>
            <person name="He G."/>
            <person name="Yan M."/>
            <person name="Ng V."/>
            <person name="Cullen D."/>
            <person name="Martin F."/>
            <person name="Rosso M.-N."/>
            <person name="Henrissat B."/>
            <person name="Hibbett D."/>
            <person name="Martinez A.T."/>
            <person name="Grigoriev I.V."/>
        </authorList>
    </citation>
    <scope>NUCLEOTIDE SEQUENCE</scope>
    <source>
        <strain evidence="8">CIRM-BRFM 674</strain>
    </source>
</reference>
<dbReference type="AlphaFoldDB" id="A0A9P5ZFW2"/>
<dbReference type="SUPFAM" id="SSF54285">
    <property type="entry name" value="MoaD/ThiS"/>
    <property type="match status" value="1"/>
</dbReference>
<dbReference type="Gene3D" id="3.10.20.30">
    <property type="match status" value="1"/>
</dbReference>
<dbReference type="InterPro" id="IPR016155">
    <property type="entry name" value="Mopterin_synth/thiamin_S_b"/>
</dbReference>
<dbReference type="GO" id="GO:0032447">
    <property type="term" value="P:protein urmylation"/>
    <property type="evidence" value="ECO:0007669"/>
    <property type="project" value="UniProtKB-UniRule"/>
</dbReference>
<dbReference type="EMBL" id="MU155134">
    <property type="protein sequence ID" value="KAF9485684.1"/>
    <property type="molecule type" value="Genomic_DNA"/>
</dbReference>
<protein>
    <recommendedName>
        <fullName evidence="5 6">Ubiquitin-related modifier 1</fullName>
    </recommendedName>
</protein>
<sequence length="178" mass="18843">MAASTHTPSTSAPATISLKIEFGGGLELLFGGARSHQVRIPAFVPLNNSTASASPAVIASFSSTTETPTSPTTLAASTTPTSPTTPITPATLVDTISGSRLKDHDGDKRTKAADVEYLIHYMRDWMLTERPELFMEAGTVRPGILVLINDTDWELEGEGECALKDGDEIVFISTLHGG</sequence>
<evidence type="ECO:0000313" key="9">
    <source>
        <dbReference type="Proteomes" id="UP000807469"/>
    </source>
</evidence>
<name>A0A9P5ZFW2_9AGAR</name>
<evidence type="ECO:0000256" key="7">
    <source>
        <dbReference type="SAM" id="MobiDB-lite"/>
    </source>
</evidence>
<proteinExistence type="inferred from homology"/>
<dbReference type="Pfam" id="PF09138">
    <property type="entry name" value="Urm1"/>
    <property type="match status" value="1"/>
</dbReference>
<comment type="PTM">
    <text evidence="5">C-terminal thiocarboxylation occurs in 2 steps, it is first acyl-adenylated (-COAMP) via the hesA/moeB/thiF part of UBA4, then thiocarboxylated (-COSH) via the rhodanese domain of UBA4.</text>
</comment>
<comment type="similarity">
    <text evidence="5 6">Belongs to the URM1 family.</text>
</comment>
<feature type="compositionally biased region" description="Low complexity" evidence="7">
    <location>
        <begin position="62"/>
        <end position="91"/>
    </location>
</feature>
<keyword evidence="4 5" id="KW-0833">Ubl conjugation pathway</keyword>
<dbReference type="GO" id="GO:0005829">
    <property type="term" value="C:cytosol"/>
    <property type="evidence" value="ECO:0007669"/>
    <property type="project" value="UniProtKB-UniRule"/>
</dbReference>
<accession>A0A9P5ZFW2</accession>
<evidence type="ECO:0000256" key="1">
    <source>
        <dbReference type="ARBA" id="ARBA00022490"/>
    </source>
</evidence>
<evidence type="ECO:0000256" key="5">
    <source>
        <dbReference type="HAMAP-Rule" id="MF_03048"/>
    </source>
</evidence>
<dbReference type="PANTHER" id="PTHR14986">
    <property type="entry name" value="RURM1 PROTEIN"/>
    <property type="match status" value="1"/>
</dbReference>
<evidence type="ECO:0000256" key="3">
    <source>
        <dbReference type="ARBA" id="ARBA00022694"/>
    </source>
</evidence>
<dbReference type="HAMAP" id="MF_03048">
    <property type="entry name" value="Urm1"/>
    <property type="match status" value="1"/>
</dbReference>
<comment type="subcellular location">
    <subcellularLocation>
        <location evidence="5 6">Cytoplasm</location>
    </subcellularLocation>
</comment>
<gene>
    <name evidence="5" type="primary">URM1</name>
    <name evidence="8" type="ORF">BDN70DRAFT_916798</name>
</gene>